<dbReference type="EMBL" id="FNRT01000002">
    <property type="protein sequence ID" value="SED11374.1"/>
    <property type="molecule type" value="Genomic_DNA"/>
</dbReference>
<dbReference type="PROSITE" id="PS50072">
    <property type="entry name" value="CSA_PPIASE_2"/>
    <property type="match status" value="1"/>
</dbReference>
<name>A0A1H4Y314_9ACTN</name>
<dbReference type="PRINTS" id="PR00153">
    <property type="entry name" value="CSAPPISMRASE"/>
</dbReference>
<dbReference type="Proteomes" id="UP000198742">
    <property type="component" value="Unassembled WGS sequence"/>
</dbReference>
<evidence type="ECO:0000256" key="3">
    <source>
        <dbReference type="SAM" id="MobiDB-lite"/>
    </source>
</evidence>
<dbReference type="RefSeq" id="WP_090970943.1">
    <property type="nucleotide sequence ID" value="NZ_FNRT01000002.1"/>
</dbReference>
<accession>A0A1H4Y314</accession>
<feature type="chain" id="PRO_5039762906" description="Peptidyl-prolyl cis-trans isomerase" evidence="2">
    <location>
        <begin position="22"/>
        <end position="254"/>
    </location>
</feature>
<proteinExistence type="inferred from homology"/>
<dbReference type="PANTHER" id="PTHR45625:SF3">
    <property type="entry name" value="PEPTIDYL-PROLYL CIS-TRANS ISOMERASE B-RELATED"/>
    <property type="match status" value="1"/>
</dbReference>
<feature type="compositionally biased region" description="Low complexity" evidence="3">
    <location>
        <begin position="27"/>
        <end position="64"/>
    </location>
</feature>
<feature type="region of interest" description="Disordered" evidence="3">
    <location>
        <begin position="230"/>
        <end position="254"/>
    </location>
</feature>
<dbReference type="InterPro" id="IPR044666">
    <property type="entry name" value="Cyclophilin_A-like"/>
</dbReference>
<dbReference type="Gene3D" id="2.40.100.10">
    <property type="entry name" value="Cyclophilin-like"/>
    <property type="match status" value="1"/>
</dbReference>
<dbReference type="PANTHER" id="PTHR45625">
    <property type="entry name" value="PEPTIDYL-PROLYL CIS-TRANS ISOMERASE-RELATED"/>
    <property type="match status" value="1"/>
</dbReference>
<evidence type="ECO:0000256" key="2">
    <source>
        <dbReference type="RuleBase" id="RU363019"/>
    </source>
</evidence>
<dbReference type="InterPro" id="IPR002130">
    <property type="entry name" value="Cyclophilin-type_PPIase_dom"/>
</dbReference>
<comment type="similarity">
    <text evidence="2">Belongs to the cyclophilin-type PPIase family.</text>
</comment>
<dbReference type="CDD" id="cd00317">
    <property type="entry name" value="cyclophilin"/>
    <property type="match status" value="1"/>
</dbReference>
<keyword evidence="6" id="KW-1185">Reference proteome</keyword>
<sequence length="254" mass="25646">MLKRLATVAACLSVLALSACGNEADSDTATDPSSSSSSDASSESPSDSPSESPSDSPSESTSEPAGATASCEYPSDGQDPARDVEAPSTDAPSEGTVAATITTNFGDIGLTLDAAKAPCTVNSFVSLAEQGFYDDTVCPRIGDQDGFGILQCGDPSGTMSGGPGYSFADELSGDETYPAGTLAMANAGADTNGSQFFLVFRDSQFTPDYTVFGQIDEPGLEVLQAIAKEGNDASNPAGGGAPNKEVSIEKVTVS</sequence>
<dbReference type="SUPFAM" id="SSF50891">
    <property type="entry name" value="Cyclophilin-like"/>
    <property type="match status" value="1"/>
</dbReference>
<dbReference type="PROSITE" id="PS51257">
    <property type="entry name" value="PROKAR_LIPOPROTEIN"/>
    <property type="match status" value="1"/>
</dbReference>
<comment type="catalytic activity">
    <reaction evidence="2">
        <text>[protein]-peptidylproline (omega=180) = [protein]-peptidylproline (omega=0)</text>
        <dbReference type="Rhea" id="RHEA:16237"/>
        <dbReference type="Rhea" id="RHEA-COMP:10747"/>
        <dbReference type="Rhea" id="RHEA-COMP:10748"/>
        <dbReference type="ChEBI" id="CHEBI:83833"/>
        <dbReference type="ChEBI" id="CHEBI:83834"/>
        <dbReference type="EC" id="5.2.1.8"/>
    </reaction>
</comment>
<keyword evidence="2" id="KW-0732">Signal</keyword>
<dbReference type="EC" id="5.2.1.8" evidence="2"/>
<evidence type="ECO:0000259" key="4">
    <source>
        <dbReference type="PROSITE" id="PS50072"/>
    </source>
</evidence>
<organism evidence="5 6">
    <name type="scientific">Nocardioides exalbidus</name>
    <dbReference type="NCBI Taxonomy" id="402596"/>
    <lineage>
        <taxon>Bacteria</taxon>
        <taxon>Bacillati</taxon>
        <taxon>Actinomycetota</taxon>
        <taxon>Actinomycetes</taxon>
        <taxon>Propionibacteriales</taxon>
        <taxon>Nocardioidaceae</taxon>
        <taxon>Nocardioides</taxon>
    </lineage>
</organism>
<dbReference type="Pfam" id="PF00160">
    <property type="entry name" value="Pro_isomerase"/>
    <property type="match status" value="1"/>
</dbReference>
<dbReference type="GO" id="GO:0003755">
    <property type="term" value="F:peptidyl-prolyl cis-trans isomerase activity"/>
    <property type="evidence" value="ECO:0007669"/>
    <property type="project" value="UniProtKB-UniRule"/>
</dbReference>
<dbReference type="STRING" id="402596.SAMN04489844_3701"/>
<keyword evidence="2" id="KW-0697">Rotamase</keyword>
<feature type="domain" description="PPIase cyclophilin-type" evidence="4">
    <location>
        <begin position="106"/>
        <end position="253"/>
    </location>
</feature>
<keyword evidence="2 5" id="KW-0413">Isomerase</keyword>
<comment type="function">
    <text evidence="1 2">PPIases accelerate the folding of proteins. It catalyzes the cis-trans isomerization of proline imidic peptide bonds in oligopeptides.</text>
</comment>
<evidence type="ECO:0000313" key="6">
    <source>
        <dbReference type="Proteomes" id="UP000198742"/>
    </source>
</evidence>
<dbReference type="OrthoDB" id="5507614at2"/>
<evidence type="ECO:0000313" key="5">
    <source>
        <dbReference type="EMBL" id="SED11374.1"/>
    </source>
</evidence>
<protein>
    <recommendedName>
        <fullName evidence="2">Peptidyl-prolyl cis-trans isomerase</fullName>
        <shortName evidence="2">PPIase</shortName>
        <ecNumber evidence="2">5.2.1.8</ecNumber>
    </recommendedName>
</protein>
<feature type="signal peptide" evidence="2">
    <location>
        <begin position="1"/>
        <end position="21"/>
    </location>
</feature>
<dbReference type="InterPro" id="IPR029000">
    <property type="entry name" value="Cyclophilin-like_dom_sf"/>
</dbReference>
<evidence type="ECO:0000256" key="1">
    <source>
        <dbReference type="ARBA" id="ARBA00002388"/>
    </source>
</evidence>
<feature type="region of interest" description="Disordered" evidence="3">
    <location>
        <begin position="21"/>
        <end position="97"/>
    </location>
</feature>
<gene>
    <name evidence="5" type="ORF">SAMN04489844_3701</name>
</gene>
<reference evidence="6" key="1">
    <citation type="submission" date="2016-10" db="EMBL/GenBank/DDBJ databases">
        <authorList>
            <person name="Varghese N."/>
            <person name="Submissions S."/>
        </authorList>
    </citation>
    <scope>NUCLEOTIDE SEQUENCE [LARGE SCALE GENOMIC DNA]</scope>
    <source>
        <strain evidence="6">DSM 22017</strain>
    </source>
</reference>
<dbReference type="AlphaFoldDB" id="A0A1H4Y314"/>